<comment type="caution">
    <text evidence="3">The sequence shown here is derived from an EMBL/GenBank/DDBJ whole genome shotgun (WGS) entry which is preliminary data.</text>
</comment>
<feature type="compositionally biased region" description="Acidic residues" evidence="2">
    <location>
        <begin position="9"/>
        <end position="29"/>
    </location>
</feature>
<evidence type="ECO:0008006" key="5">
    <source>
        <dbReference type="Google" id="ProtNLM"/>
    </source>
</evidence>
<dbReference type="InterPro" id="IPR051870">
    <property type="entry name" value="Elongin-A_domain"/>
</dbReference>
<name>A0ABR3Q8I9_9TREE</name>
<sequence length="481" mass="52124">MPDAHALEYEESDGEESGDGLFGSDDEELPPAFTQANIDTRRPVAQGGKRSQPPSPTKAAAPPIARTPITATPAPVRVTSDQRLAELRGMRHYPAPSNDGPGPDSLRNYASRVVRANAGRIWDIGGLNYSVVADLIDNLPRQQLSEIEEASPHILKDTDWLWEAFIITEYPVFYQECKMRKGEPRTTGWRRMYAKAVADAERRKQQAAERIKERYAQMEAERASKKIVVLNTFVAPKKGKSLAQTRRGASAAQPTPPPPNRAQSAIAKARNEAARARVALTHASGKYIPPPVAAPRRPNTAPGEGELYKNPYLSSNAASGSSSAAPPKPVLGPRLPAPRIPRPKVFPDAYKTAEEAARRAALPANIAPRPASPPRERFRIDDKPRTSVPIPKPKVDNFKASKPLPFFSSPVPVGVAPKRPADSVGSPRGDKRPRVDGGSAPTSEAGSRPPSRPSTPTPASVLFMKKKPRPKPSTHLQPSAK</sequence>
<reference evidence="3 4" key="1">
    <citation type="submission" date="2023-08" db="EMBL/GenBank/DDBJ databases">
        <title>Annotated Genome Sequence of Vanrija albida AlHP1.</title>
        <authorList>
            <person name="Herzog R."/>
        </authorList>
    </citation>
    <scope>NUCLEOTIDE SEQUENCE [LARGE SCALE GENOMIC DNA]</scope>
    <source>
        <strain evidence="3 4">AlHP1</strain>
    </source>
</reference>
<proteinExistence type="predicted"/>
<organism evidence="3 4">
    <name type="scientific">Vanrija albida</name>
    <dbReference type="NCBI Taxonomy" id="181172"/>
    <lineage>
        <taxon>Eukaryota</taxon>
        <taxon>Fungi</taxon>
        <taxon>Dikarya</taxon>
        <taxon>Basidiomycota</taxon>
        <taxon>Agaricomycotina</taxon>
        <taxon>Tremellomycetes</taxon>
        <taxon>Trichosporonales</taxon>
        <taxon>Trichosporonaceae</taxon>
        <taxon>Vanrija</taxon>
    </lineage>
</organism>
<evidence type="ECO:0000256" key="1">
    <source>
        <dbReference type="SAM" id="Coils"/>
    </source>
</evidence>
<gene>
    <name evidence="3" type="ORF">Q8F55_001688</name>
</gene>
<dbReference type="InterPro" id="IPR010684">
    <property type="entry name" value="RNA_pol_II_trans_fac_SIII_A"/>
</dbReference>
<feature type="compositionally biased region" description="Basic and acidic residues" evidence="2">
    <location>
        <begin position="374"/>
        <end position="385"/>
    </location>
</feature>
<evidence type="ECO:0000313" key="4">
    <source>
        <dbReference type="Proteomes" id="UP001565368"/>
    </source>
</evidence>
<keyword evidence="4" id="KW-1185">Reference proteome</keyword>
<protein>
    <recommendedName>
        <fullName evidence="5">Elongin-A</fullName>
    </recommendedName>
</protein>
<feature type="compositionally biased region" description="Low complexity" evidence="2">
    <location>
        <begin position="57"/>
        <end position="77"/>
    </location>
</feature>
<feature type="compositionally biased region" description="Low complexity" evidence="2">
    <location>
        <begin position="359"/>
        <end position="369"/>
    </location>
</feature>
<feature type="coiled-coil region" evidence="1">
    <location>
        <begin position="190"/>
        <end position="228"/>
    </location>
</feature>
<feature type="region of interest" description="Disordered" evidence="2">
    <location>
        <begin position="1"/>
        <end position="77"/>
    </location>
</feature>
<feature type="compositionally biased region" description="Pro residues" evidence="2">
    <location>
        <begin position="326"/>
        <end position="340"/>
    </location>
</feature>
<dbReference type="EMBL" id="JBBXJM010000002">
    <property type="protein sequence ID" value="KAL1410746.1"/>
    <property type="molecule type" value="Genomic_DNA"/>
</dbReference>
<evidence type="ECO:0000256" key="2">
    <source>
        <dbReference type="SAM" id="MobiDB-lite"/>
    </source>
</evidence>
<dbReference type="RefSeq" id="XP_069210690.1">
    <property type="nucleotide sequence ID" value="XM_069350304.1"/>
</dbReference>
<accession>A0ABR3Q8I9</accession>
<feature type="region of interest" description="Disordered" evidence="2">
    <location>
        <begin position="239"/>
        <end position="481"/>
    </location>
</feature>
<dbReference type="Gene3D" id="6.10.250.3180">
    <property type="match status" value="1"/>
</dbReference>
<dbReference type="GeneID" id="95982731"/>
<dbReference type="PANTHER" id="PTHR15141">
    <property type="entry name" value="TRANSCRIPTION ELONGATION FACTOR B POLYPEPTIDE 3"/>
    <property type="match status" value="1"/>
</dbReference>
<evidence type="ECO:0000313" key="3">
    <source>
        <dbReference type="EMBL" id="KAL1410746.1"/>
    </source>
</evidence>
<keyword evidence="1" id="KW-0175">Coiled coil</keyword>
<feature type="compositionally biased region" description="Low complexity" evidence="2">
    <location>
        <begin position="314"/>
        <end position="325"/>
    </location>
</feature>
<dbReference type="PANTHER" id="PTHR15141:SF76">
    <property type="entry name" value="TRANSCRIPTION ELONGATION FACTOR B POLYPEPTIDE 3"/>
    <property type="match status" value="1"/>
</dbReference>
<dbReference type="Proteomes" id="UP001565368">
    <property type="component" value="Unassembled WGS sequence"/>
</dbReference>
<dbReference type="Pfam" id="PF06881">
    <property type="entry name" value="Elongin_A"/>
    <property type="match status" value="1"/>
</dbReference>